<comment type="caution">
    <text evidence="1">The sequence shown here is derived from an EMBL/GenBank/DDBJ whole genome shotgun (WGS) entry which is preliminary data.</text>
</comment>
<gene>
    <name evidence="1" type="ORF">I4F81_012159</name>
</gene>
<sequence length="309" mass="32755">MCVRRRRRDGRTHPPPVTPHPFTAQMTSCQDRTPAGAPDGRRLAERPPPPPKRTPPCWSLFPTGRTRLCCRDAHDGSNQSPCACVKGRAVPCCKGVEDKQKSEQGGRGLRTGDRGWTGLGACHPRSRPRREKEWAGRAARPPWRRPHGSAAEAAALAASAPGGGRGPDGDGSAGERRRSPPVVTVTRRRVGMRGGKRGGRRRPRRGAAAAAAPAARRHCRSARRHRRRRSPRCHRCASRGGGRRLQPRQRPRAATGGAVARQTAASKSRHRRGMRHLGRATPCHVGDPRGGGGGGGSLAGGGGGGGGGG</sequence>
<protein>
    <submittedName>
        <fullName evidence="1">Uncharacterized protein</fullName>
    </submittedName>
</protein>
<organism evidence="1 2">
    <name type="scientific">Pyropia yezoensis</name>
    <name type="common">Susabi-nori</name>
    <name type="synonym">Porphyra yezoensis</name>
    <dbReference type="NCBI Taxonomy" id="2788"/>
    <lineage>
        <taxon>Eukaryota</taxon>
        <taxon>Rhodophyta</taxon>
        <taxon>Bangiophyceae</taxon>
        <taxon>Bangiales</taxon>
        <taxon>Bangiaceae</taxon>
        <taxon>Pyropia</taxon>
    </lineage>
</organism>
<evidence type="ECO:0000313" key="2">
    <source>
        <dbReference type="Proteomes" id="UP000798662"/>
    </source>
</evidence>
<dbReference type="EMBL" id="CM020620">
    <property type="protein sequence ID" value="KAK1869690.1"/>
    <property type="molecule type" value="Genomic_DNA"/>
</dbReference>
<accession>A0ACC3CIC0</accession>
<evidence type="ECO:0000313" key="1">
    <source>
        <dbReference type="EMBL" id="KAK1869690.1"/>
    </source>
</evidence>
<reference evidence="1" key="1">
    <citation type="submission" date="2019-11" db="EMBL/GenBank/DDBJ databases">
        <title>Nori genome reveals adaptations in red seaweeds to the harsh intertidal environment.</title>
        <authorList>
            <person name="Wang D."/>
            <person name="Mao Y."/>
        </authorList>
    </citation>
    <scope>NUCLEOTIDE SEQUENCE</scope>
    <source>
        <tissue evidence="1">Gametophyte</tissue>
    </source>
</reference>
<proteinExistence type="predicted"/>
<keyword evidence="2" id="KW-1185">Reference proteome</keyword>
<name>A0ACC3CIC0_PYRYE</name>
<dbReference type="Proteomes" id="UP000798662">
    <property type="component" value="Chromosome 3"/>
</dbReference>